<evidence type="ECO:0000256" key="2">
    <source>
        <dbReference type="SAM" id="MobiDB-lite"/>
    </source>
</evidence>
<dbReference type="InterPro" id="IPR004474">
    <property type="entry name" value="LytR_CpsA_psr"/>
</dbReference>
<name>A0A7M2RJD4_9FIRM</name>
<keyword evidence="3" id="KW-1133">Transmembrane helix</keyword>
<organism evidence="5 6">
    <name type="scientific">Blautia liquoris</name>
    <dbReference type="NCBI Taxonomy" id="2779518"/>
    <lineage>
        <taxon>Bacteria</taxon>
        <taxon>Bacillati</taxon>
        <taxon>Bacillota</taxon>
        <taxon>Clostridia</taxon>
        <taxon>Lachnospirales</taxon>
        <taxon>Lachnospiraceae</taxon>
        <taxon>Blautia</taxon>
    </lineage>
</organism>
<dbReference type="EMBL" id="CP063304">
    <property type="protein sequence ID" value="QOV20104.1"/>
    <property type="molecule type" value="Genomic_DNA"/>
</dbReference>
<sequence length="398" mass="44260">MSKKKVNKKSKAYKRRRRRRVVFGLELVVLLILGAALFGFAYFNSKLDKMQDGKLDFSKIGVNKDVQKADKNQKTGTELIALAGLDTRDNSLGAGSRSDTMMIACVNHDEKTIRLVSLYRDTWLNVFARDGGDKFTKCNAAYEIGGPEQMITMMNKNLDLDITDYATVDFKALSTAIEDLGGLDIDLTRAEIVHVNNYNKETSKVSGVPYKEIELPSKSELDGAQTKTFHLNGTQSVSYARIRKGDGADFRRAARQRLVLSKLMDKAKGASLPQLNSLMDSIFPLVKTSLTKQEIIKLGQALLTYNLDMENGQLGFPIDHMWGEPVKKAMNGNDCVVPVTLETNVEKLHDFIYPGINYEPSAEVKEYSDHIIKESGYGENDIPKTSENGALPVSPESN</sequence>
<dbReference type="PANTHER" id="PTHR33392:SF6">
    <property type="entry name" value="POLYISOPRENYL-TEICHOIC ACID--PEPTIDOGLYCAN TEICHOIC ACID TRANSFERASE TAGU"/>
    <property type="match status" value="1"/>
</dbReference>
<dbReference type="PANTHER" id="PTHR33392">
    <property type="entry name" value="POLYISOPRENYL-TEICHOIC ACID--PEPTIDOGLYCAN TEICHOIC ACID TRANSFERASE TAGU"/>
    <property type="match status" value="1"/>
</dbReference>
<evidence type="ECO:0000256" key="3">
    <source>
        <dbReference type="SAM" id="Phobius"/>
    </source>
</evidence>
<evidence type="ECO:0000259" key="4">
    <source>
        <dbReference type="Pfam" id="PF03816"/>
    </source>
</evidence>
<proteinExistence type="inferred from homology"/>
<dbReference type="Proteomes" id="UP000593601">
    <property type="component" value="Chromosome"/>
</dbReference>
<evidence type="ECO:0000256" key="1">
    <source>
        <dbReference type="ARBA" id="ARBA00006068"/>
    </source>
</evidence>
<accession>A0A7M2RJD4</accession>
<gene>
    <name evidence="5" type="ORF">INP51_03910</name>
</gene>
<protein>
    <submittedName>
        <fullName evidence="5">LCP family protein</fullName>
    </submittedName>
</protein>
<comment type="similarity">
    <text evidence="1">Belongs to the LytR/CpsA/Psr (LCP) family.</text>
</comment>
<evidence type="ECO:0000313" key="5">
    <source>
        <dbReference type="EMBL" id="QOV20104.1"/>
    </source>
</evidence>
<dbReference type="Gene3D" id="3.40.630.190">
    <property type="entry name" value="LCP protein"/>
    <property type="match status" value="1"/>
</dbReference>
<dbReference type="AlphaFoldDB" id="A0A7M2RJD4"/>
<keyword evidence="3" id="KW-0812">Transmembrane</keyword>
<keyword evidence="3" id="KW-0472">Membrane</keyword>
<feature type="transmembrane region" description="Helical" evidence="3">
    <location>
        <begin position="21"/>
        <end position="43"/>
    </location>
</feature>
<dbReference type="Pfam" id="PF03816">
    <property type="entry name" value="LytR_cpsA_psr"/>
    <property type="match status" value="1"/>
</dbReference>
<reference evidence="5 6" key="1">
    <citation type="submission" date="2020-10" db="EMBL/GenBank/DDBJ databases">
        <title>Blautia liquoris sp.nov., isolated from the mud in a fermentation cellar used for the production of Chinese strong-flavoured liquor.</title>
        <authorList>
            <person name="Lu L."/>
        </authorList>
    </citation>
    <scope>NUCLEOTIDE SEQUENCE [LARGE SCALE GENOMIC DNA]</scope>
    <source>
        <strain evidence="5 6">LZLJ-3</strain>
    </source>
</reference>
<feature type="region of interest" description="Disordered" evidence="2">
    <location>
        <begin position="375"/>
        <end position="398"/>
    </location>
</feature>
<dbReference type="NCBIfam" id="TIGR00350">
    <property type="entry name" value="lytR_cpsA_psr"/>
    <property type="match status" value="1"/>
</dbReference>
<feature type="domain" description="Cell envelope-related transcriptional attenuator" evidence="4">
    <location>
        <begin position="97"/>
        <end position="268"/>
    </location>
</feature>
<keyword evidence="6" id="KW-1185">Reference proteome</keyword>
<dbReference type="InterPro" id="IPR050922">
    <property type="entry name" value="LytR/CpsA/Psr_CW_biosynth"/>
</dbReference>
<dbReference type="KEGG" id="bliq:INP51_03910"/>
<evidence type="ECO:0000313" key="6">
    <source>
        <dbReference type="Proteomes" id="UP000593601"/>
    </source>
</evidence>
<dbReference type="RefSeq" id="WP_193736424.1">
    <property type="nucleotide sequence ID" value="NZ_CP063304.1"/>
</dbReference>